<gene>
    <name evidence="2" type="ORF">J2Z83_001411</name>
</gene>
<keyword evidence="1" id="KW-0472">Membrane</keyword>
<dbReference type="Pfam" id="PF04854">
    <property type="entry name" value="DUF624"/>
    <property type="match status" value="1"/>
</dbReference>
<organism evidence="2 3">
    <name type="scientific">Virgibacillus natechei</name>
    <dbReference type="NCBI Taxonomy" id="1216297"/>
    <lineage>
        <taxon>Bacteria</taxon>
        <taxon>Bacillati</taxon>
        <taxon>Bacillota</taxon>
        <taxon>Bacilli</taxon>
        <taxon>Bacillales</taxon>
        <taxon>Bacillaceae</taxon>
        <taxon>Virgibacillus</taxon>
    </lineage>
</organism>
<proteinExistence type="predicted"/>
<evidence type="ECO:0000256" key="1">
    <source>
        <dbReference type="SAM" id="Phobius"/>
    </source>
</evidence>
<feature type="transmembrane region" description="Helical" evidence="1">
    <location>
        <begin position="108"/>
        <end position="130"/>
    </location>
</feature>
<evidence type="ECO:0000313" key="3">
    <source>
        <dbReference type="Proteomes" id="UP001519345"/>
    </source>
</evidence>
<name>A0ABS4IED1_9BACI</name>
<feature type="transmembrane region" description="Helical" evidence="1">
    <location>
        <begin position="171"/>
        <end position="190"/>
    </location>
</feature>
<feature type="transmembrane region" description="Helical" evidence="1">
    <location>
        <begin position="20"/>
        <end position="46"/>
    </location>
</feature>
<dbReference type="RefSeq" id="WP_209462502.1">
    <property type="nucleotide sequence ID" value="NZ_CP110224.1"/>
</dbReference>
<dbReference type="EMBL" id="JAGGKX010000005">
    <property type="protein sequence ID" value="MBP1969307.1"/>
    <property type="molecule type" value="Genomic_DNA"/>
</dbReference>
<protein>
    <submittedName>
        <fullName evidence="2">Membrane protein YesL</fullName>
    </submittedName>
</protein>
<sequence length="202" mass="23370">MSQTLYNILEWITRFAYINILWVFFTLVGGVIFGLIPSTTALFAVIRQWLKGNSNTPVFKSFWAYYKSDFLKSNRLAIFIYICTIIIGYNLIFLQAQLDHTITWTSVPLLAGMLLFLLVLFYIFPVFAHYDVKVTKVIKNAFLTMLVSPIHTFLMIICLVSFYVIVTFIPALFFIFGASFYAFITMWTALQAFHKIDKRAGN</sequence>
<comment type="caution">
    <text evidence="2">The sequence shown here is derived from an EMBL/GenBank/DDBJ whole genome shotgun (WGS) entry which is preliminary data.</text>
</comment>
<keyword evidence="1" id="KW-1133">Transmembrane helix</keyword>
<keyword evidence="3" id="KW-1185">Reference proteome</keyword>
<dbReference type="Proteomes" id="UP001519345">
    <property type="component" value="Unassembled WGS sequence"/>
</dbReference>
<dbReference type="InterPro" id="IPR006938">
    <property type="entry name" value="DUF624"/>
</dbReference>
<keyword evidence="1" id="KW-0812">Transmembrane</keyword>
<accession>A0ABS4IED1</accession>
<evidence type="ECO:0000313" key="2">
    <source>
        <dbReference type="EMBL" id="MBP1969307.1"/>
    </source>
</evidence>
<feature type="transmembrane region" description="Helical" evidence="1">
    <location>
        <begin position="142"/>
        <end position="165"/>
    </location>
</feature>
<feature type="transmembrane region" description="Helical" evidence="1">
    <location>
        <begin position="76"/>
        <end position="96"/>
    </location>
</feature>
<reference evidence="2 3" key="1">
    <citation type="submission" date="2021-03" db="EMBL/GenBank/DDBJ databases">
        <title>Genomic Encyclopedia of Type Strains, Phase IV (KMG-IV): sequencing the most valuable type-strain genomes for metagenomic binning, comparative biology and taxonomic classification.</title>
        <authorList>
            <person name="Goeker M."/>
        </authorList>
    </citation>
    <scope>NUCLEOTIDE SEQUENCE [LARGE SCALE GENOMIC DNA]</scope>
    <source>
        <strain evidence="2 3">DSM 25609</strain>
    </source>
</reference>